<dbReference type="InterPro" id="IPR038185">
    <property type="entry name" value="MyTH4_dom_sf"/>
</dbReference>
<evidence type="ECO:0000256" key="2">
    <source>
        <dbReference type="ARBA" id="ARBA00023054"/>
    </source>
</evidence>
<evidence type="ECO:0000256" key="1">
    <source>
        <dbReference type="ARBA" id="ARBA00022737"/>
    </source>
</evidence>
<dbReference type="Proteomes" id="UP000054815">
    <property type="component" value="Unassembled WGS sequence"/>
</dbReference>
<dbReference type="PANTHER" id="PTHR22903:SF8">
    <property type="entry name" value="MAX-1A"/>
    <property type="match status" value="1"/>
</dbReference>
<dbReference type="InterPro" id="IPR000299">
    <property type="entry name" value="FERM_domain"/>
</dbReference>
<feature type="domain" description="FERM" evidence="5">
    <location>
        <begin position="841"/>
        <end position="1154"/>
    </location>
</feature>
<dbReference type="PROSITE" id="PS50003">
    <property type="entry name" value="PH_DOMAIN"/>
    <property type="match status" value="1"/>
</dbReference>
<dbReference type="AlphaFoldDB" id="A0A0V0YAR4"/>
<organism evidence="7 8">
    <name type="scientific">Trichinella pseudospiralis</name>
    <name type="common">Parasitic roundworm</name>
    <dbReference type="NCBI Taxonomy" id="6337"/>
    <lineage>
        <taxon>Eukaryota</taxon>
        <taxon>Metazoa</taxon>
        <taxon>Ecdysozoa</taxon>
        <taxon>Nematoda</taxon>
        <taxon>Enoplea</taxon>
        <taxon>Dorylaimia</taxon>
        <taxon>Trichinellida</taxon>
        <taxon>Trichinellidae</taxon>
        <taxon>Trichinella</taxon>
    </lineage>
</organism>
<dbReference type="Pfam" id="PF00784">
    <property type="entry name" value="MyTH4"/>
    <property type="match status" value="1"/>
</dbReference>
<sequence>MQHSMESSNCSVEEKRIKIKEWVKSRLEELDQQNQRIRTQNILCANRLELLYTCAKNNLHWRNCLMTASAEGTRMLDLQNHMNNNINNNNNNSCLDGSINGSSIDRKEWSNTLHADEHSRATSVERSNNIANEFIDSTNCGKSTVSPLLSCRKRVQVIQTKQQKQNDRPVPLPRATVQARAAVEHVSFMRDSLEMALTAEEEQNDEELAIAHHRHIENEVLKLAKSCFLPDDISVRTLSTVVDMPNNNKTASTKIRGSVKRRSPYINVPLYLVCTDREHMYCRRASGSSESSSQMSNRDTFVDSAAIDCRGSVSHSRSSAKLSFQQRQVPANADSDDDYSVPPDAASLPESMSLRCVMLDKDRPMCINGFQASNASYLSCTLCTIIVKTIILIIIINVVVQNIEKQGYLHKVRDPGKPSKRRWFVLRDDILHCYRSSESCQHGREKLWEIPMTNVISIARVAYMPENGFEIATHDKRVCLVASDGKTSLDWFKGYAAKMQEDINNAKVPGAERKCNVSRLDNKSLFLLFHCHFKTNLKNKSSTNLSQVHYGRSKRFWCALCNDSLLFFKRPTAKVPLSHLCLEKCTIREAPCSSADESDGEEISRQGQQHSLEVRTVNNDLIYLIFLSGEDKERWFYHLTIAASGGPQQAGSAFEQLINQLMKVDGQADSQLWKDPLISTCVERPTSPMTKITDETDRKTAFNLYKSAYLFSSVQTRGGAEEYHLDLAQNALRLALANPTIRDEFYALLIKLTNSEQISHQAWRLLAMCLSLFLPSYPIMWLMKKYLRNACLNGEPSHRLAAFCQRALERTVSNGARTEAPSKLEIMAFLTRDPCEHSLPHSIPVNMPDGSYQVIGFDGSSTVIECSQRLCQIIGIRPPVQSGYGIFADDPRMPDTLQYLNPNEKLCDVLSRWERQLKEHTAGKVPNRRAIQLLFRRRFYWPNFARDETDQERVFLAYQLADDLREDHVPVSVDLAVELCALMAQLHYGSYKSTNDNRTDNIIRRTLSEKLISVACRNSLKQRVEDKWKNFESFTTTEAASVIVQTLRLWPYFGASFFEATIKGKTEESLWLAVDSYGITLMQYHTKECINTYSYDMVTKFGGMNDDFVLVVQRTLFAEDEAPIERIVFAMENTKAYEITLLLADYITHRPRGLDRMHTMRTLPSSNLISVNV</sequence>
<dbReference type="Gene3D" id="3.10.20.90">
    <property type="entry name" value="Phosphatidylinositol 3-kinase Catalytic Subunit, Chain A, domain 1"/>
    <property type="match status" value="1"/>
</dbReference>
<dbReference type="InterPro" id="IPR019748">
    <property type="entry name" value="FERM_central"/>
</dbReference>
<feature type="region of interest" description="Disordered" evidence="3">
    <location>
        <begin position="318"/>
        <end position="346"/>
    </location>
</feature>
<gene>
    <name evidence="7" type="primary">PLEKHH2</name>
    <name evidence="7" type="ORF">T4E_2599</name>
</gene>
<dbReference type="STRING" id="6337.A0A0V0YAR4"/>
<dbReference type="InterPro" id="IPR001849">
    <property type="entry name" value="PH_domain"/>
</dbReference>
<reference evidence="7 8" key="1">
    <citation type="submission" date="2015-01" db="EMBL/GenBank/DDBJ databases">
        <title>Evolution of Trichinella species and genotypes.</title>
        <authorList>
            <person name="Korhonen P.K."/>
            <person name="Edoardo P."/>
            <person name="Giuseppe L.R."/>
            <person name="Gasser R.B."/>
        </authorList>
    </citation>
    <scope>NUCLEOTIDE SEQUENCE [LARGE SCALE GENOMIC DNA]</scope>
    <source>
        <strain evidence="7">ISS141</strain>
    </source>
</reference>
<dbReference type="InterPro" id="IPR014352">
    <property type="entry name" value="FERM/acyl-CoA-bd_prot_sf"/>
</dbReference>
<evidence type="ECO:0000256" key="3">
    <source>
        <dbReference type="SAM" id="MobiDB-lite"/>
    </source>
</evidence>
<dbReference type="Pfam" id="PF21989">
    <property type="entry name" value="RA_2"/>
    <property type="match status" value="1"/>
</dbReference>
<feature type="domain" description="PH" evidence="4">
    <location>
        <begin position="402"/>
        <end position="500"/>
    </location>
</feature>
<keyword evidence="1" id="KW-0677">Repeat</keyword>
<dbReference type="Gene3D" id="1.25.40.530">
    <property type="entry name" value="MyTH4 domain"/>
    <property type="match status" value="1"/>
</dbReference>
<dbReference type="SMART" id="SM00139">
    <property type="entry name" value="MyTH4"/>
    <property type="match status" value="1"/>
</dbReference>
<dbReference type="SUPFAM" id="SSF47031">
    <property type="entry name" value="Second domain of FERM"/>
    <property type="match status" value="1"/>
</dbReference>
<dbReference type="InterPro" id="IPR019749">
    <property type="entry name" value="Band_41_domain"/>
</dbReference>
<accession>A0A0V0YAR4</accession>
<dbReference type="Gene3D" id="1.20.80.10">
    <property type="match status" value="1"/>
</dbReference>
<dbReference type="InterPro" id="IPR035963">
    <property type="entry name" value="FERM_2"/>
</dbReference>
<feature type="compositionally biased region" description="Polar residues" evidence="3">
    <location>
        <begin position="318"/>
        <end position="329"/>
    </location>
</feature>
<name>A0A0V0YAR4_TRIPS</name>
<evidence type="ECO:0000313" key="8">
    <source>
        <dbReference type="Proteomes" id="UP000054815"/>
    </source>
</evidence>
<evidence type="ECO:0000259" key="6">
    <source>
        <dbReference type="PROSITE" id="PS51016"/>
    </source>
</evidence>
<protein>
    <submittedName>
        <fullName evidence="7">Pleckstrin homology domain-containing family H member 2</fullName>
    </submittedName>
</protein>
<dbReference type="CDD" id="cd17094">
    <property type="entry name" value="FERM_F1_Max1_like"/>
    <property type="match status" value="1"/>
</dbReference>
<comment type="caution">
    <text evidence="7">The sequence shown here is derived from an EMBL/GenBank/DDBJ whole genome shotgun (WGS) entry which is preliminary data.</text>
</comment>
<dbReference type="PROSITE" id="PS50057">
    <property type="entry name" value="FERM_3"/>
    <property type="match status" value="1"/>
</dbReference>
<dbReference type="PANTHER" id="PTHR22903">
    <property type="entry name" value="PLEKHH PROTEIN"/>
    <property type="match status" value="1"/>
</dbReference>
<dbReference type="EMBL" id="JYDU01000032">
    <property type="protein sequence ID" value="KRX97368.1"/>
    <property type="molecule type" value="Genomic_DNA"/>
</dbReference>
<dbReference type="Pfam" id="PF00169">
    <property type="entry name" value="PH"/>
    <property type="match status" value="1"/>
</dbReference>
<evidence type="ECO:0000259" key="5">
    <source>
        <dbReference type="PROSITE" id="PS50057"/>
    </source>
</evidence>
<dbReference type="GO" id="GO:0005856">
    <property type="term" value="C:cytoskeleton"/>
    <property type="evidence" value="ECO:0007669"/>
    <property type="project" value="InterPro"/>
</dbReference>
<dbReference type="InterPro" id="IPR000857">
    <property type="entry name" value="MyTH4_dom"/>
</dbReference>
<evidence type="ECO:0000259" key="4">
    <source>
        <dbReference type="PROSITE" id="PS50003"/>
    </source>
</evidence>
<dbReference type="Gene3D" id="2.30.29.30">
    <property type="entry name" value="Pleckstrin-homology domain (PH domain)/Phosphotyrosine-binding domain (PTB)"/>
    <property type="match status" value="3"/>
</dbReference>
<dbReference type="SUPFAM" id="SSF50729">
    <property type="entry name" value="PH domain-like"/>
    <property type="match status" value="3"/>
</dbReference>
<dbReference type="SMART" id="SM00295">
    <property type="entry name" value="B41"/>
    <property type="match status" value="1"/>
</dbReference>
<proteinExistence type="predicted"/>
<dbReference type="InterPro" id="IPR011993">
    <property type="entry name" value="PH-like_dom_sf"/>
</dbReference>
<evidence type="ECO:0000313" key="7">
    <source>
        <dbReference type="EMBL" id="KRX97368.1"/>
    </source>
</evidence>
<feature type="domain" description="MyTH4" evidence="6">
    <location>
        <begin position="672"/>
        <end position="830"/>
    </location>
</feature>
<dbReference type="PROSITE" id="PS51016">
    <property type="entry name" value="MYTH4"/>
    <property type="match status" value="1"/>
</dbReference>
<dbReference type="CDD" id="cd00821">
    <property type="entry name" value="PH"/>
    <property type="match status" value="1"/>
</dbReference>
<keyword evidence="2" id="KW-0175">Coiled coil</keyword>
<dbReference type="Pfam" id="PF00373">
    <property type="entry name" value="FERM_M"/>
    <property type="match status" value="1"/>
</dbReference>
<dbReference type="SMART" id="SM00233">
    <property type="entry name" value="PH"/>
    <property type="match status" value="2"/>
</dbReference>
<dbReference type="CDD" id="cd14473">
    <property type="entry name" value="FERM_B-lobe"/>
    <property type="match status" value="1"/>
</dbReference>